<evidence type="ECO:0000313" key="2">
    <source>
        <dbReference type="Proteomes" id="UP000015102"/>
    </source>
</evidence>
<name>T1GAP3_MEGSC</name>
<dbReference type="EMBL" id="CAQQ02152340">
    <property type="status" value="NOT_ANNOTATED_CDS"/>
    <property type="molecule type" value="Genomic_DNA"/>
</dbReference>
<evidence type="ECO:0000313" key="1">
    <source>
        <dbReference type="EnsemblMetazoa" id="MESCA000302-PA"/>
    </source>
</evidence>
<organism evidence="1 2">
    <name type="scientific">Megaselia scalaris</name>
    <name type="common">Humpbacked fly</name>
    <name type="synonym">Phora scalaris</name>
    <dbReference type="NCBI Taxonomy" id="36166"/>
    <lineage>
        <taxon>Eukaryota</taxon>
        <taxon>Metazoa</taxon>
        <taxon>Ecdysozoa</taxon>
        <taxon>Arthropoda</taxon>
        <taxon>Hexapoda</taxon>
        <taxon>Insecta</taxon>
        <taxon>Pterygota</taxon>
        <taxon>Neoptera</taxon>
        <taxon>Endopterygota</taxon>
        <taxon>Diptera</taxon>
        <taxon>Brachycera</taxon>
        <taxon>Muscomorpha</taxon>
        <taxon>Platypezoidea</taxon>
        <taxon>Phoridae</taxon>
        <taxon>Megaseliini</taxon>
        <taxon>Megaselia</taxon>
    </lineage>
</organism>
<dbReference type="EMBL" id="CAQQ02152341">
    <property type="status" value="NOT_ANNOTATED_CDS"/>
    <property type="molecule type" value="Genomic_DNA"/>
</dbReference>
<proteinExistence type="predicted"/>
<dbReference type="AlphaFoldDB" id="T1GAP3"/>
<keyword evidence="2" id="KW-1185">Reference proteome</keyword>
<accession>T1GAP3</accession>
<reference evidence="2" key="1">
    <citation type="submission" date="2013-02" db="EMBL/GenBank/DDBJ databases">
        <authorList>
            <person name="Hughes D."/>
        </authorList>
    </citation>
    <scope>NUCLEOTIDE SEQUENCE</scope>
    <source>
        <strain>Durham</strain>
        <strain evidence="2">NC isolate 2 -- Noor lab</strain>
    </source>
</reference>
<protein>
    <submittedName>
        <fullName evidence="1">Uncharacterized protein</fullName>
    </submittedName>
</protein>
<reference evidence="1" key="2">
    <citation type="submission" date="2015-06" db="UniProtKB">
        <authorList>
            <consortium name="EnsemblMetazoa"/>
        </authorList>
    </citation>
    <scope>IDENTIFICATION</scope>
</reference>
<dbReference type="EnsemblMetazoa" id="MESCA000302-RA">
    <property type="protein sequence ID" value="MESCA000302-PA"/>
    <property type="gene ID" value="MESCA000302"/>
</dbReference>
<dbReference type="Proteomes" id="UP000015102">
    <property type="component" value="Unassembled WGS sequence"/>
</dbReference>
<dbReference type="HOGENOM" id="CLU_1536305_0_0_1"/>
<sequence length="175" mass="19483">GQNLTPQSLLHFYDVPSARLVGWKFGPHASGNSPHLSLEAKFYSIRGILVLELGQLVERIGFGQLRGGQLELEHGILGLELGQLVEQIGFEQLLGGQLELEHGILGLGLGHDILELEQKQLEPSIVCSHWWIQSFVLDIVGSLEFLHGGSFEQLELRIVECKKRHFRGMVASRCL</sequence>